<dbReference type="InterPro" id="IPR003593">
    <property type="entry name" value="AAA+_ATPase"/>
</dbReference>
<protein>
    <recommendedName>
        <fullName evidence="7">protein-secreting ATPase</fullName>
        <ecNumber evidence="7">7.4.2.8</ecNumber>
    </recommendedName>
</protein>
<sequence length="503" mass="56964">MDYNYFEKKIKVDLIKEFPKEVLREYRLLPIKKEGKKILFISDSRPSLELIDDLEVYSNSIINFKLIKEEIIERLINEYLEAPLDTVEGMLNDFDSNQLADYSDLNLDYKVESLEELAQEAPIIRLVNTIITTGLKKGASDIHIEPFEDQGKIRYRIDGFLYEEPAPPKKLFPAIVTRIKIMSNLNIAERRLPQDGRVRIKVLGRELDIRISIIPNLYGESVVLRLLDRAEMLLDINNIGFSKGVLEDYLDLVKYPHGIILVTGPTGSGKTTTLYATLNHLNSADKKIITIEDPVEYQLDGINQIQVKPEIDFSFASGLRAILRHDPDIIMIGEIRDVETAKIAIQSALTGHLVLATLHTNDAVGAITRLLEMGVEDYLLASALRGVIGQRLIRVLCPECKGIYYPDSEEISFINTEVEEKIAIYHNQGCKECNQIGFKGRTSIYELLKIDQELQSLISHHKGTNTIKKAAQEKGMEMLVEAGWKKIKAGITTIDEVLRATKN</sequence>
<keyword evidence="4" id="KW-0067">ATP-binding</keyword>
<keyword evidence="2" id="KW-0813">Transport</keyword>
<dbReference type="STRING" id="926561.GCA_000379025_01800"/>
<evidence type="ECO:0000256" key="6">
    <source>
        <dbReference type="ARBA" id="ARBA00022967"/>
    </source>
</evidence>
<dbReference type="FunFam" id="3.30.450.90:FF:000001">
    <property type="entry name" value="Type II secretion system ATPase GspE"/>
    <property type="match status" value="1"/>
</dbReference>
<dbReference type="InterPro" id="IPR013369">
    <property type="entry name" value="T2SS_GspE"/>
</dbReference>
<evidence type="ECO:0000256" key="7">
    <source>
        <dbReference type="ARBA" id="ARBA00024382"/>
    </source>
</evidence>
<dbReference type="EC" id="7.4.2.8" evidence="7"/>
<dbReference type="InterPro" id="IPR001482">
    <property type="entry name" value="T2SS/T4SS_dom"/>
</dbReference>
<dbReference type="Proteomes" id="UP000295832">
    <property type="component" value="Unassembled WGS sequence"/>
</dbReference>
<accession>A0A4R8H144</accession>
<dbReference type="NCBIfam" id="TIGR02533">
    <property type="entry name" value="type_II_gspE"/>
    <property type="match status" value="1"/>
</dbReference>
<reference evidence="10 11" key="1">
    <citation type="submission" date="2019-03" db="EMBL/GenBank/DDBJ databases">
        <title>Subsurface microbial communities from deep shales in Ohio and West Virginia, USA.</title>
        <authorList>
            <person name="Wrighton K."/>
        </authorList>
    </citation>
    <scope>NUCLEOTIDE SEQUENCE [LARGE SCALE GENOMIC DNA]</scope>
    <source>
        <strain evidence="10 11">MSL 6dP</strain>
    </source>
</reference>
<dbReference type="AlphaFoldDB" id="A0A4R8H144"/>
<dbReference type="InterPro" id="IPR037257">
    <property type="entry name" value="T2SS_E_N_sf"/>
</dbReference>
<dbReference type="Pfam" id="PF05157">
    <property type="entry name" value="MshEN"/>
    <property type="match status" value="1"/>
</dbReference>
<dbReference type="PANTHER" id="PTHR30258">
    <property type="entry name" value="TYPE II SECRETION SYSTEM PROTEIN GSPE-RELATED"/>
    <property type="match status" value="1"/>
</dbReference>
<keyword evidence="5" id="KW-0653">Protein transport</keyword>
<evidence type="ECO:0000256" key="5">
    <source>
        <dbReference type="ARBA" id="ARBA00022927"/>
    </source>
</evidence>
<evidence type="ECO:0000256" key="8">
    <source>
        <dbReference type="ARBA" id="ARBA00034006"/>
    </source>
</evidence>
<dbReference type="EMBL" id="SOEG01000003">
    <property type="protein sequence ID" value="TDX53282.1"/>
    <property type="molecule type" value="Genomic_DNA"/>
</dbReference>
<evidence type="ECO:0000256" key="1">
    <source>
        <dbReference type="ARBA" id="ARBA00006611"/>
    </source>
</evidence>
<comment type="catalytic activity">
    <reaction evidence="8">
        <text>ATP + H2O + cellular proteinSide 1 = ADP + phosphate + cellular proteinSide 2.</text>
        <dbReference type="EC" id="7.4.2.8"/>
    </reaction>
</comment>
<evidence type="ECO:0000313" key="10">
    <source>
        <dbReference type="EMBL" id="TDX53282.1"/>
    </source>
</evidence>
<dbReference type="GO" id="GO:0005886">
    <property type="term" value="C:plasma membrane"/>
    <property type="evidence" value="ECO:0007669"/>
    <property type="project" value="TreeGrafter"/>
</dbReference>
<dbReference type="GO" id="GO:0016887">
    <property type="term" value="F:ATP hydrolysis activity"/>
    <property type="evidence" value="ECO:0007669"/>
    <property type="project" value="TreeGrafter"/>
</dbReference>
<dbReference type="SUPFAM" id="SSF52540">
    <property type="entry name" value="P-loop containing nucleoside triphosphate hydrolases"/>
    <property type="match status" value="2"/>
</dbReference>
<dbReference type="Gene3D" id="3.40.50.300">
    <property type="entry name" value="P-loop containing nucleotide triphosphate hydrolases"/>
    <property type="match status" value="1"/>
</dbReference>
<dbReference type="Gene3D" id="3.30.300.160">
    <property type="entry name" value="Type II secretion system, protein E, N-terminal domain"/>
    <property type="match status" value="1"/>
</dbReference>
<comment type="caution">
    <text evidence="10">The sequence shown here is derived from an EMBL/GenBank/DDBJ whole genome shotgun (WGS) entry which is preliminary data.</text>
</comment>
<dbReference type="Gene3D" id="3.30.450.90">
    <property type="match status" value="1"/>
</dbReference>
<dbReference type="Pfam" id="PF00437">
    <property type="entry name" value="T2SSE"/>
    <property type="match status" value="1"/>
</dbReference>
<dbReference type="GO" id="GO:0005524">
    <property type="term" value="F:ATP binding"/>
    <property type="evidence" value="ECO:0007669"/>
    <property type="project" value="UniProtKB-KW"/>
</dbReference>
<evidence type="ECO:0000256" key="4">
    <source>
        <dbReference type="ARBA" id="ARBA00022840"/>
    </source>
</evidence>
<comment type="similarity">
    <text evidence="1">Belongs to the GSP E family.</text>
</comment>
<dbReference type="CDD" id="cd01129">
    <property type="entry name" value="PulE-GspE-like"/>
    <property type="match status" value="1"/>
</dbReference>
<gene>
    <name evidence="10" type="ORF">C7959_103135</name>
</gene>
<keyword evidence="3" id="KW-0547">Nucleotide-binding</keyword>
<evidence type="ECO:0000259" key="9">
    <source>
        <dbReference type="PROSITE" id="PS00662"/>
    </source>
</evidence>
<keyword evidence="6" id="KW-1278">Translocase</keyword>
<proteinExistence type="inferred from homology"/>
<dbReference type="GO" id="GO:0008564">
    <property type="term" value="F:protein-exporting ATPase activity"/>
    <property type="evidence" value="ECO:0007669"/>
    <property type="project" value="UniProtKB-EC"/>
</dbReference>
<dbReference type="PANTHER" id="PTHR30258:SF2">
    <property type="entry name" value="COMG OPERON PROTEIN 1"/>
    <property type="match status" value="1"/>
</dbReference>
<evidence type="ECO:0000256" key="2">
    <source>
        <dbReference type="ARBA" id="ARBA00022448"/>
    </source>
</evidence>
<feature type="domain" description="Bacterial type II secretion system protein E" evidence="9">
    <location>
        <begin position="323"/>
        <end position="337"/>
    </location>
</feature>
<dbReference type="RefSeq" id="WP_134114962.1">
    <property type="nucleotide sequence ID" value="NZ_SOEG01000003.1"/>
</dbReference>
<dbReference type="GO" id="GO:0015628">
    <property type="term" value="P:protein secretion by the type II secretion system"/>
    <property type="evidence" value="ECO:0007669"/>
    <property type="project" value="InterPro"/>
</dbReference>
<dbReference type="InterPro" id="IPR027417">
    <property type="entry name" value="P-loop_NTPase"/>
</dbReference>
<name>A0A4R8H144_9FIRM</name>
<dbReference type="SMART" id="SM00382">
    <property type="entry name" value="AAA"/>
    <property type="match status" value="1"/>
</dbReference>
<keyword evidence="11" id="KW-1185">Reference proteome</keyword>
<dbReference type="FunFam" id="3.40.50.300:FF:000398">
    <property type="entry name" value="Type IV pilus assembly ATPase PilB"/>
    <property type="match status" value="1"/>
</dbReference>
<organism evidence="10 11">
    <name type="scientific">Orenia marismortui</name>
    <dbReference type="NCBI Taxonomy" id="46469"/>
    <lineage>
        <taxon>Bacteria</taxon>
        <taxon>Bacillati</taxon>
        <taxon>Bacillota</taxon>
        <taxon>Clostridia</taxon>
        <taxon>Halanaerobiales</taxon>
        <taxon>Halobacteroidaceae</taxon>
        <taxon>Orenia</taxon>
    </lineage>
</organism>
<evidence type="ECO:0000313" key="11">
    <source>
        <dbReference type="Proteomes" id="UP000295832"/>
    </source>
</evidence>
<dbReference type="PROSITE" id="PS00662">
    <property type="entry name" value="T2SP_E"/>
    <property type="match status" value="1"/>
</dbReference>
<evidence type="ECO:0000256" key="3">
    <source>
        <dbReference type="ARBA" id="ARBA00022741"/>
    </source>
</evidence>
<dbReference type="InterPro" id="IPR007831">
    <property type="entry name" value="T2SS_GspE_N"/>
</dbReference>
<dbReference type="GO" id="GO:0015627">
    <property type="term" value="C:type II protein secretion system complex"/>
    <property type="evidence" value="ECO:0007669"/>
    <property type="project" value="InterPro"/>
</dbReference>